<protein>
    <recommendedName>
        <fullName evidence="5">3'-5' exonuclease domain-containing protein</fullName>
    </recommendedName>
</protein>
<dbReference type="OrthoDB" id="1920326at2759"/>
<comment type="caution">
    <text evidence="6">The sequence shown here is derived from an EMBL/GenBank/DDBJ whole genome shotgun (WGS) entry which is preliminary data.</text>
</comment>
<feature type="region of interest" description="Disordered" evidence="4">
    <location>
        <begin position="1037"/>
        <end position="1149"/>
    </location>
</feature>
<name>A0A7J6M965_PERCH</name>
<dbReference type="Proteomes" id="UP000591131">
    <property type="component" value="Unassembled WGS sequence"/>
</dbReference>
<proteinExistence type="predicted"/>
<dbReference type="GO" id="GO:0006139">
    <property type="term" value="P:nucleobase-containing compound metabolic process"/>
    <property type="evidence" value="ECO:0007669"/>
    <property type="project" value="InterPro"/>
</dbReference>
<keyword evidence="3" id="KW-0175">Coiled coil</keyword>
<feature type="domain" description="3'-5' exonuclease" evidence="5">
    <location>
        <begin position="44"/>
        <end position="204"/>
    </location>
</feature>
<evidence type="ECO:0000256" key="4">
    <source>
        <dbReference type="SAM" id="MobiDB-lite"/>
    </source>
</evidence>
<accession>A0A7J6M965</accession>
<keyword evidence="7" id="KW-1185">Reference proteome</keyword>
<dbReference type="GO" id="GO:0008408">
    <property type="term" value="F:3'-5' exonuclease activity"/>
    <property type="evidence" value="ECO:0007669"/>
    <property type="project" value="InterPro"/>
</dbReference>
<evidence type="ECO:0000256" key="3">
    <source>
        <dbReference type="SAM" id="Coils"/>
    </source>
</evidence>
<dbReference type="InterPro" id="IPR002562">
    <property type="entry name" value="3'-5'_exonuclease_dom"/>
</dbReference>
<dbReference type="PANTHER" id="PTHR13620">
    <property type="entry name" value="3-5 EXONUCLEASE"/>
    <property type="match status" value="1"/>
</dbReference>
<dbReference type="PANTHER" id="PTHR13620:SF104">
    <property type="entry name" value="EXONUCLEASE 3'-5' DOMAIN-CONTAINING PROTEIN 2"/>
    <property type="match status" value="1"/>
</dbReference>
<feature type="region of interest" description="Disordered" evidence="4">
    <location>
        <begin position="478"/>
        <end position="508"/>
    </location>
</feature>
<gene>
    <name evidence="6" type="ORF">FOL47_003177</name>
</gene>
<dbReference type="InterPro" id="IPR036397">
    <property type="entry name" value="RNaseH_sf"/>
</dbReference>
<dbReference type="EMBL" id="JAAPAO010000197">
    <property type="protein sequence ID" value="KAF4668113.1"/>
    <property type="molecule type" value="Genomic_DNA"/>
</dbReference>
<keyword evidence="1" id="KW-0540">Nuclease</keyword>
<evidence type="ECO:0000259" key="5">
    <source>
        <dbReference type="Pfam" id="PF01612"/>
    </source>
</evidence>
<organism evidence="6 7">
    <name type="scientific">Perkinsus chesapeaki</name>
    <name type="common">Clam parasite</name>
    <name type="synonym">Perkinsus andrewsi</name>
    <dbReference type="NCBI Taxonomy" id="330153"/>
    <lineage>
        <taxon>Eukaryota</taxon>
        <taxon>Sar</taxon>
        <taxon>Alveolata</taxon>
        <taxon>Perkinsozoa</taxon>
        <taxon>Perkinsea</taxon>
        <taxon>Perkinsida</taxon>
        <taxon>Perkinsidae</taxon>
        <taxon>Perkinsus</taxon>
    </lineage>
</organism>
<dbReference type="GO" id="GO:0005634">
    <property type="term" value="C:nucleus"/>
    <property type="evidence" value="ECO:0007669"/>
    <property type="project" value="TreeGrafter"/>
</dbReference>
<dbReference type="SUPFAM" id="SSF53098">
    <property type="entry name" value="Ribonuclease H-like"/>
    <property type="match status" value="1"/>
</dbReference>
<sequence length="1149" mass="128947">MSCTPPVASNSFRCGGPFVSATLHSFGGEIIVKDALATGEWEDSDALKKRFQKAGAVGIDFEWKPDKSPATNHPISLVQLATEDLALLIRTNTCHILPQWVRDILADPKKAKVTIGFDVSDHAKLQLTFGLECNNVIDLYEISKKNRNVPRGGLKRIAHHFGYFLRKDKKISMSDWSAVEPLSDIQIHYAADDAFFPLLLVAQLGGLADAGVDFEHLKENVKAVDNKDRYDAMVKKRASVIDTLKSDRSHQSIDGWVATSRVDASGIDRDFLLCNRDVFEWRRKDKVLQIRLRAGGLGFDESSSESEEDDGEGDFGVLKKRLSQRLVAEWVPENVLTGSSSRRERFRQEALSHSEEIEACFDGEFSRYMFRLRHHPLAADRSVVVGRVARFLGMTSEQVEARIEEDAKLQACMERLETAMVDTASERSVVMGLVARFTVLEDGECKDKEYKRLLTQWIKALCDDRKDAPTLREEMKKRLSEVRGKEGQEEEEPRKKRQRQVRQGTQQLASATSKFMEDLGAAGSLPAGSTAGLRTCQEVSFMLESYIDDLGAQGNAVRRLPGLVESLNRWNDEIALGNDAKQRFIDTPEGMSPTQLQSIPPNQITALTFRQVFLRSKCLEKLVGLCARDTSLRVLMRDLASVANTATEEDEEITVEKMFRFMMYRLLSQCLRGQPTVWQQLLDSVMQTSEDVPVSEELVLWLERMITALKLDWKDDHYHDRVLNTMRRLKADLYKEGESPVSATGPQMPSASIATLTCQLHRIVSAAKERRVKSLAEREATMKEVAKECETKMLDIDKEVDSQATEITELEEQVKSMHTEVHEQLEALKPNEEEIEEQMKTLEEEKEKLEKRLMEIISDEFVSDEELDTLSARKNSIEQAEGQLLRSDKDTSEHFENRIAEQQLRQRQEADLKGYIATFKSIVLVGNDELTSVSGNQVAEMDAKMIKTKDKAEAGAREFLLKEAAYLAVLKAEMESPDSPGEHVLQLLKQADKAWVTVDKFGRQYSEYIEAQPDSMAALQAEPHKLEAMERIHRGMSEDVGGAPVMSIATPRSSDGGSSSPQVQPPPPPQKTMEEEAVKTEAARIEPAPKPEEQAAAAPTAEEDRKAVPPPPPPPRTSGDSKPSEGEKKADETSAEARDDDKLFADLLH</sequence>
<evidence type="ECO:0000313" key="7">
    <source>
        <dbReference type="Proteomes" id="UP000591131"/>
    </source>
</evidence>
<reference evidence="6 7" key="1">
    <citation type="submission" date="2020-04" db="EMBL/GenBank/DDBJ databases">
        <title>Perkinsus chesapeaki whole genome sequence.</title>
        <authorList>
            <person name="Bogema D.R."/>
        </authorList>
    </citation>
    <scope>NUCLEOTIDE SEQUENCE [LARGE SCALE GENOMIC DNA]</scope>
    <source>
        <strain evidence="6">ATCC PRA-425</strain>
    </source>
</reference>
<dbReference type="CDD" id="cd06141">
    <property type="entry name" value="WRN_exo"/>
    <property type="match status" value="1"/>
</dbReference>
<feature type="compositionally biased region" description="Basic and acidic residues" evidence="4">
    <location>
        <begin position="1122"/>
        <end position="1149"/>
    </location>
</feature>
<feature type="coiled-coil region" evidence="3">
    <location>
        <begin position="793"/>
        <end position="859"/>
    </location>
</feature>
<keyword evidence="2" id="KW-0378">Hydrolase</keyword>
<dbReference type="Pfam" id="PF01612">
    <property type="entry name" value="DNA_pol_A_exo1"/>
    <property type="match status" value="1"/>
</dbReference>
<dbReference type="InterPro" id="IPR012337">
    <property type="entry name" value="RNaseH-like_sf"/>
</dbReference>
<dbReference type="Gene3D" id="3.30.420.10">
    <property type="entry name" value="Ribonuclease H-like superfamily/Ribonuclease H"/>
    <property type="match status" value="1"/>
</dbReference>
<feature type="compositionally biased region" description="Basic and acidic residues" evidence="4">
    <location>
        <begin position="478"/>
        <end position="487"/>
    </location>
</feature>
<dbReference type="AlphaFoldDB" id="A0A7J6M965"/>
<dbReference type="InterPro" id="IPR051132">
    <property type="entry name" value="3-5_Exonuclease_domain"/>
</dbReference>
<evidence type="ECO:0000256" key="1">
    <source>
        <dbReference type="ARBA" id="ARBA00022722"/>
    </source>
</evidence>
<dbReference type="GO" id="GO:0005737">
    <property type="term" value="C:cytoplasm"/>
    <property type="evidence" value="ECO:0007669"/>
    <property type="project" value="TreeGrafter"/>
</dbReference>
<evidence type="ECO:0000313" key="6">
    <source>
        <dbReference type="EMBL" id="KAF4668113.1"/>
    </source>
</evidence>
<feature type="compositionally biased region" description="Basic and acidic residues" evidence="4">
    <location>
        <begin position="1072"/>
        <end position="1093"/>
    </location>
</feature>
<evidence type="ECO:0000256" key="2">
    <source>
        <dbReference type="ARBA" id="ARBA00022801"/>
    </source>
</evidence>
<dbReference type="GO" id="GO:0003676">
    <property type="term" value="F:nucleic acid binding"/>
    <property type="evidence" value="ECO:0007669"/>
    <property type="project" value="InterPro"/>
</dbReference>